<evidence type="ECO:0000256" key="2">
    <source>
        <dbReference type="ARBA" id="ARBA00005993"/>
    </source>
</evidence>
<feature type="compositionally biased region" description="Low complexity" evidence="11">
    <location>
        <begin position="88"/>
        <end position="102"/>
    </location>
</feature>
<dbReference type="InterPro" id="IPR049636">
    <property type="entry name" value="HNF4-like_DBD"/>
</dbReference>
<dbReference type="GO" id="GO:0008270">
    <property type="term" value="F:zinc ion binding"/>
    <property type="evidence" value="ECO:0007669"/>
    <property type="project" value="UniProtKB-KW"/>
</dbReference>
<keyword evidence="7" id="KW-0238">DNA-binding</keyword>
<evidence type="ECO:0000256" key="1">
    <source>
        <dbReference type="ARBA" id="ARBA00004123"/>
    </source>
</evidence>
<dbReference type="Proteomes" id="UP000887578">
    <property type="component" value="Unplaced"/>
</dbReference>
<dbReference type="PANTHER" id="PTHR46397:SF3">
    <property type="entry name" value="NR LBD DOMAIN-CONTAINING PROTEIN-RELATED"/>
    <property type="match status" value="1"/>
</dbReference>
<reference evidence="14" key="1">
    <citation type="submission" date="2022-11" db="UniProtKB">
        <authorList>
            <consortium name="WormBaseParasite"/>
        </authorList>
    </citation>
    <scope>IDENTIFICATION</scope>
</reference>
<feature type="region of interest" description="Disordered" evidence="11">
    <location>
        <begin position="348"/>
        <end position="378"/>
    </location>
</feature>
<evidence type="ECO:0000256" key="8">
    <source>
        <dbReference type="ARBA" id="ARBA00023163"/>
    </source>
</evidence>
<comment type="similarity">
    <text evidence="2">Belongs to the nuclear hormone receptor family.</text>
</comment>
<dbReference type="PANTHER" id="PTHR46397">
    <property type="entry name" value="NUCLEAR HORMONE RECEPTOR FAMILY-RELATED"/>
    <property type="match status" value="1"/>
</dbReference>
<dbReference type="SMART" id="SM00399">
    <property type="entry name" value="ZnF_C4"/>
    <property type="match status" value="1"/>
</dbReference>
<dbReference type="CDD" id="cd06960">
    <property type="entry name" value="NR_DBD_HNF4A"/>
    <property type="match status" value="1"/>
</dbReference>
<keyword evidence="10" id="KW-0539">Nucleus</keyword>
<keyword evidence="6" id="KW-0805">Transcription regulation</keyword>
<feature type="domain" description="Nuclear receptor" evidence="12">
    <location>
        <begin position="207"/>
        <end position="287"/>
    </location>
</feature>
<keyword evidence="13" id="KW-1185">Reference proteome</keyword>
<proteinExistence type="inferred from homology"/>
<keyword evidence="4" id="KW-0863">Zinc-finger</keyword>
<feature type="compositionally biased region" description="Polar residues" evidence="11">
    <location>
        <begin position="360"/>
        <end position="378"/>
    </location>
</feature>
<name>A0A914QEB5_9BILA</name>
<feature type="region of interest" description="Disordered" evidence="11">
    <location>
        <begin position="286"/>
        <end position="312"/>
    </location>
</feature>
<evidence type="ECO:0000256" key="5">
    <source>
        <dbReference type="ARBA" id="ARBA00022833"/>
    </source>
</evidence>
<evidence type="ECO:0000256" key="4">
    <source>
        <dbReference type="ARBA" id="ARBA00022771"/>
    </source>
</evidence>
<dbReference type="InterPro" id="IPR013088">
    <property type="entry name" value="Znf_NHR/GATA"/>
</dbReference>
<evidence type="ECO:0000259" key="12">
    <source>
        <dbReference type="PROSITE" id="PS51030"/>
    </source>
</evidence>
<evidence type="ECO:0000313" key="13">
    <source>
        <dbReference type="Proteomes" id="UP000887578"/>
    </source>
</evidence>
<protein>
    <submittedName>
        <fullName evidence="14">Nuclear receptor domain-containing protein</fullName>
    </submittedName>
</protein>
<comment type="subcellular location">
    <subcellularLocation>
        <location evidence="1">Nucleus</location>
    </subcellularLocation>
</comment>
<dbReference type="InterPro" id="IPR001628">
    <property type="entry name" value="Znf_hrmn_rcpt"/>
</dbReference>
<dbReference type="SUPFAM" id="SSF57716">
    <property type="entry name" value="Glucocorticoid receptor-like (DNA-binding domain)"/>
    <property type="match status" value="1"/>
</dbReference>
<dbReference type="Pfam" id="PF00105">
    <property type="entry name" value="zf-C4"/>
    <property type="match status" value="1"/>
</dbReference>
<dbReference type="GO" id="GO:0005634">
    <property type="term" value="C:nucleus"/>
    <property type="evidence" value="ECO:0007669"/>
    <property type="project" value="UniProtKB-SubCell"/>
</dbReference>
<keyword evidence="5" id="KW-0862">Zinc</keyword>
<keyword evidence="9" id="KW-0675">Receptor</keyword>
<evidence type="ECO:0000313" key="14">
    <source>
        <dbReference type="WBParaSite" id="PDA_v2.g30121.t1"/>
    </source>
</evidence>
<evidence type="ECO:0000256" key="6">
    <source>
        <dbReference type="ARBA" id="ARBA00023015"/>
    </source>
</evidence>
<feature type="region of interest" description="Disordered" evidence="11">
    <location>
        <begin position="72"/>
        <end position="171"/>
    </location>
</feature>
<feature type="compositionally biased region" description="Polar residues" evidence="11">
    <location>
        <begin position="72"/>
        <end position="87"/>
    </location>
</feature>
<evidence type="ECO:0000256" key="10">
    <source>
        <dbReference type="ARBA" id="ARBA00023242"/>
    </source>
</evidence>
<dbReference type="PRINTS" id="PR00047">
    <property type="entry name" value="STROIDFINGER"/>
</dbReference>
<accession>A0A914QEB5</accession>
<dbReference type="GO" id="GO:0000978">
    <property type="term" value="F:RNA polymerase II cis-regulatory region sequence-specific DNA binding"/>
    <property type="evidence" value="ECO:0007669"/>
    <property type="project" value="InterPro"/>
</dbReference>
<dbReference type="GO" id="GO:0003700">
    <property type="term" value="F:DNA-binding transcription factor activity"/>
    <property type="evidence" value="ECO:0007669"/>
    <property type="project" value="InterPro"/>
</dbReference>
<evidence type="ECO:0000256" key="9">
    <source>
        <dbReference type="ARBA" id="ARBA00023170"/>
    </source>
</evidence>
<feature type="compositionally biased region" description="Polar residues" evidence="11">
    <location>
        <begin position="158"/>
        <end position="171"/>
    </location>
</feature>
<keyword evidence="8" id="KW-0804">Transcription</keyword>
<dbReference type="WBParaSite" id="PDA_v2.g30121.t1">
    <property type="protein sequence ID" value="PDA_v2.g30121.t1"/>
    <property type="gene ID" value="PDA_v2.g30121"/>
</dbReference>
<organism evidence="13 14">
    <name type="scientific">Panagrolaimus davidi</name>
    <dbReference type="NCBI Taxonomy" id="227884"/>
    <lineage>
        <taxon>Eukaryota</taxon>
        <taxon>Metazoa</taxon>
        <taxon>Ecdysozoa</taxon>
        <taxon>Nematoda</taxon>
        <taxon>Chromadorea</taxon>
        <taxon>Rhabditida</taxon>
        <taxon>Tylenchina</taxon>
        <taxon>Panagrolaimomorpha</taxon>
        <taxon>Panagrolaimoidea</taxon>
        <taxon>Panagrolaimidae</taxon>
        <taxon>Panagrolaimus</taxon>
    </lineage>
</organism>
<sequence length="378" mass="41411">MSAPDLSFWSQMEGTSLFCNSAAFAAAAASEAASAVNNMSTTNMQQSLFNSSNFDPSFHSLAHHLPTTFNLNSLTNPNNADINPFENSSSQQQQQQHQASRQLPPPPQPQQQQQPAPPQPQQQQHSHHANFWAAHSGNNNSSSNPSPPQQQQNHSHQDSIMGTFNPPSAQKLSTDFRTVSLPTSDDGKLQRSPSTYCVNPVIPVSNAIMCQVCLSAPSNGLHFGAKVCAACAAFFRRSVSDAKKYICKRSQRCLLRVNDQTGYRKICRDCRFKRCLEIGMLPENVQHKRHRRDADPTPPLQQSQQQQQSLSHHNSLLGGAAALNNSSALNHGDYFDLFHQHAVAAAAAAAQHQQHHSSQTGSLPSNSPTINFNMPLSH</sequence>
<evidence type="ECO:0000256" key="3">
    <source>
        <dbReference type="ARBA" id="ARBA00022723"/>
    </source>
</evidence>
<feature type="compositionally biased region" description="Low complexity" evidence="11">
    <location>
        <begin position="348"/>
        <end position="359"/>
    </location>
</feature>
<dbReference type="Gene3D" id="3.30.50.10">
    <property type="entry name" value="Erythroid Transcription Factor GATA-1, subunit A"/>
    <property type="match status" value="1"/>
</dbReference>
<dbReference type="PROSITE" id="PS51030">
    <property type="entry name" value="NUCLEAR_REC_DBD_2"/>
    <property type="match status" value="1"/>
</dbReference>
<feature type="compositionally biased region" description="Low complexity" evidence="11">
    <location>
        <begin position="300"/>
        <end position="312"/>
    </location>
</feature>
<feature type="compositionally biased region" description="Pro residues" evidence="11">
    <location>
        <begin position="103"/>
        <end position="120"/>
    </location>
</feature>
<evidence type="ECO:0000256" key="11">
    <source>
        <dbReference type="SAM" id="MobiDB-lite"/>
    </source>
</evidence>
<keyword evidence="3" id="KW-0479">Metal-binding</keyword>
<dbReference type="AlphaFoldDB" id="A0A914QEB5"/>
<evidence type="ECO:0000256" key="7">
    <source>
        <dbReference type="ARBA" id="ARBA00023125"/>
    </source>
</evidence>
<dbReference type="PROSITE" id="PS00031">
    <property type="entry name" value="NUCLEAR_REC_DBD_1"/>
    <property type="match status" value="1"/>
</dbReference>
<feature type="compositionally biased region" description="Low complexity" evidence="11">
    <location>
        <begin position="138"/>
        <end position="154"/>
    </location>
</feature>